<gene>
    <name evidence="2" type="ORF">OCH239_15655</name>
</gene>
<reference evidence="2 3" key="1">
    <citation type="submission" date="2014-01" db="EMBL/GenBank/DDBJ databases">
        <title>Roseivivax halodurans JCM 10272 Genome Sequencing.</title>
        <authorList>
            <person name="Lai Q."/>
            <person name="Li G."/>
            <person name="Shao Z."/>
        </authorList>
    </citation>
    <scope>NUCLEOTIDE SEQUENCE [LARGE SCALE GENOMIC DNA]</scope>
    <source>
        <strain evidence="2 3">JCM 10272</strain>
    </source>
</reference>
<dbReference type="CDD" id="cd00761">
    <property type="entry name" value="Glyco_tranf_GTA_type"/>
    <property type="match status" value="1"/>
</dbReference>
<dbReference type="PANTHER" id="PTHR43685:SF2">
    <property type="entry name" value="GLYCOSYLTRANSFERASE 2-LIKE DOMAIN-CONTAINING PROTEIN"/>
    <property type="match status" value="1"/>
</dbReference>
<comment type="caution">
    <text evidence="2">The sequence shown here is derived from an EMBL/GenBank/DDBJ whole genome shotgun (WGS) entry which is preliminary data.</text>
</comment>
<protein>
    <recommendedName>
        <fullName evidence="1">Glycosyltransferase 2-like domain-containing protein</fullName>
    </recommendedName>
</protein>
<evidence type="ECO:0000259" key="1">
    <source>
        <dbReference type="Pfam" id="PF00535"/>
    </source>
</evidence>
<dbReference type="InterPro" id="IPR029044">
    <property type="entry name" value="Nucleotide-diphossugar_trans"/>
</dbReference>
<dbReference type="AlphaFoldDB" id="X7E9V0"/>
<name>X7E9V0_9RHOB</name>
<feature type="domain" description="Glycosyltransferase 2-like" evidence="1">
    <location>
        <begin position="8"/>
        <end position="175"/>
    </location>
</feature>
<dbReference type="PANTHER" id="PTHR43685">
    <property type="entry name" value="GLYCOSYLTRANSFERASE"/>
    <property type="match status" value="1"/>
</dbReference>
<dbReference type="EMBL" id="JALZ01000048">
    <property type="protein sequence ID" value="ETX12859.1"/>
    <property type="molecule type" value="Genomic_DNA"/>
</dbReference>
<dbReference type="Proteomes" id="UP000022447">
    <property type="component" value="Unassembled WGS sequence"/>
</dbReference>
<dbReference type="RefSeq" id="WP_037266620.1">
    <property type="nucleotide sequence ID" value="NZ_JALZ01000048.1"/>
</dbReference>
<dbReference type="Pfam" id="PF00535">
    <property type="entry name" value="Glycos_transf_2"/>
    <property type="match status" value="1"/>
</dbReference>
<accession>X7E9V0</accession>
<organism evidence="2 3">
    <name type="scientific">Roseivivax halodurans JCM 10272</name>
    <dbReference type="NCBI Taxonomy" id="1449350"/>
    <lineage>
        <taxon>Bacteria</taxon>
        <taxon>Pseudomonadati</taxon>
        <taxon>Pseudomonadota</taxon>
        <taxon>Alphaproteobacteria</taxon>
        <taxon>Rhodobacterales</taxon>
        <taxon>Roseobacteraceae</taxon>
        <taxon>Roseivivax</taxon>
    </lineage>
</organism>
<dbReference type="Gene3D" id="3.90.550.10">
    <property type="entry name" value="Spore Coat Polysaccharide Biosynthesis Protein SpsA, Chain A"/>
    <property type="match status" value="1"/>
</dbReference>
<proteinExistence type="predicted"/>
<evidence type="ECO:0000313" key="3">
    <source>
        <dbReference type="Proteomes" id="UP000022447"/>
    </source>
</evidence>
<evidence type="ECO:0000313" key="2">
    <source>
        <dbReference type="EMBL" id="ETX12859.1"/>
    </source>
</evidence>
<dbReference type="SUPFAM" id="SSF53448">
    <property type="entry name" value="Nucleotide-diphospho-sugar transferases"/>
    <property type="match status" value="1"/>
</dbReference>
<dbReference type="OrthoDB" id="5291101at2"/>
<dbReference type="eggNOG" id="COG1215">
    <property type="taxonomic scope" value="Bacteria"/>
</dbReference>
<keyword evidence="3" id="KW-1185">Reference proteome</keyword>
<dbReference type="STRING" id="1449350.OCH239_15655"/>
<dbReference type="InterPro" id="IPR001173">
    <property type="entry name" value="Glyco_trans_2-like"/>
</dbReference>
<sequence>MSAAPRISVILPAYDVAPYVAQTITSLSEQDWPDLELIAVDDGSTDDTQTVLDHALAQFRRSGPGRRAKLVTQDNGGLGAARNAGLAQATGGLILFADGDDLLDAGAIPALAHALEAEPRCCLVFPRCRYIDEDGAPMGLESGRRDARLSAADLLFENPIHTDTGVLLRREALDRAGPFDPHLPSAVGLDAWMRVASGQGACILQVPYALVSYRRRSRQITGDWRRQRDGWEAVAQRARSTKVIGRVASIRARSRAMLVWAAGAYDRGDRAALRSLVLGALARDPLVVLGSDHGRLKLVAAAASLLPQPVERALSAWYLRRSQQDAGAKVRKRR</sequence>
<dbReference type="InterPro" id="IPR050834">
    <property type="entry name" value="Glycosyltransf_2"/>
</dbReference>